<accession>A0A6J4UUF2</accession>
<evidence type="ECO:0000313" key="2">
    <source>
        <dbReference type="EMBL" id="CAA9560790.1"/>
    </source>
</evidence>
<protein>
    <submittedName>
        <fullName evidence="2">Mannose-6-phosphate isomerase</fullName>
        <ecNumber evidence="2">5.3.1.8</ecNumber>
    </submittedName>
</protein>
<sequence length="80" mass="8618">MVGAHGKEFLGDAWSRADCFPLLVKLLDAAEWLSLQVHPDDDRAVALEGPDACGKSEAWHVLETTGVAEVLAGFERAVDL</sequence>
<reference evidence="2" key="1">
    <citation type="submission" date="2020-02" db="EMBL/GenBank/DDBJ databases">
        <authorList>
            <person name="Meier V. D."/>
        </authorList>
    </citation>
    <scope>NUCLEOTIDE SEQUENCE</scope>
    <source>
        <strain evidence="2">AVDCRST_MAG70</strain>
    </source>
</reference>
<dbReference type="InterPro" id="IPR011051">
    <property type="entry name" value="RmlC_Cupin_sf"/>
</dbReference>
<dbReference type="Gene3D" id="2.60.120.10">
    <property type="entry name" value="Jelly Rolls"/>
    <property type="match status" value="1"/>
</dbReference>
<dbReference type="SUPFAM" id="SSF51182">
    <property type="entry name" value="RmlC-like cupins"/>
    <property type="match status" value="1"/>
</dbReference>
<name>A0A6J4UUF2_9BACT</name>
<evidence type="ECO:0000259" key="1">
    <source>
        <dbReference type="Pfam" id="PF20511"/>
    </source>
</evidence>
<keyword evidence="2" id="KW-0413">Isomerase</keyword>
<proteinExistence type="predicted"/>
<dbReference type="EC" id="5.3.1.8" evidence="2"/>
<dbReference type="GO" id="GO:0008270">
    <property type="term" value="F:zinc ion binding"/>
    <property type="evidence" value="ECO:0007669"/>
    <property type="project" value="InterPro"/>
</dbReference>
<dbReference type="AlphaFoldDB" id="A0A6J4UUF2"/>
<dbReference type="GO" id="GO:0004476">
    <property type="term" value="F:mannose-6-phosphate isomerase activity"/>
    <property type="evidence" value="ECO:0007669"/>
    <property type="project" value="UniProtKB-EC"/>
</dbReference>
<gene>
    <name evidence="2" type="ORF">AVDCRST_MAG70-1649</name>
</gene>
<feature type="non-terminal residue" evidence="2">
    <location>
        <position position="80"/>
    </location>
</feature>
<organism evidence="2">
    <name type="scientific">uncultured Thermomicrobiales bacterium</name>
    <dbReference type="NCBI Taxonomy" id="1645740"/>
    <lineage>
        <taxon>Bacteria</taxon>
        <taxon>Pseudomonadati</taxon>
        <taxon>Thermomicrobiota</taxon>
        <taxon>Thermomicrobia</taxon>
        <taxon>Thermomicrobiales</taxon>
        <taxon>environmental samples</taxon>
    </lineage>
</organism>
<feature type="domain" description="Phosphomannose isomerase type I catalytic" evidence="1">
    <location>
        <begin position="16"/>
        <end position="48"/>
    </location>
</feature>
<dbReference type="InterPro" id="IPR014710">
    <property type="entry name" value="RmlC-like_jellyroll"/>
</dbReference>
<dbReference type="EMBL" id="CADCWH010000261">
    <property type="protein sequence ID" value="CAA9560790.1"/>
    <property type="molecule type" value="Genomic_DNA"/>
</dbReference>
<dbReference type="Pfam" id="PF20511">
    <property type="entry name" value="PMI_typeI_cat"/>
    <property type="match status" value="1"/>
</dbReference>
<dbReference type="InterPro" id="IPR046457">
    <property type="entry name" value="PMI_typeI_cat"/>
</dbReference>